<gene>
    <name evidence="2" type="ORF">JOF56_008091</name>
</gene>
<dbReference type="InterPro" id="IPR036291">
    <property type="entry name" value="NAD(P)-bd_dom_sf"/>
</dbReference>
<keyword evidence="3" id="KW-1185">Reference proteome</keyword>
<evidence type="ECO:0000313" key="2">
    <source>
        <dbReference type="EMBL" id="MBP2327706.1"/>
    </source>
</evidence>
<organism evidence="2 3">
    <name type="scientific">Kibdelosporangium banguiense</name>
    <dbReference type="NCBI Taxonomy" id="1365924"/>
    <lineage>
        <taxon>Bacteria</taxon>
        <taxon>Bacillati</taxon>
        <taxon>Actinomycetota</taxon>
        <taxon>Actinomycetes</taxon>
        <taxon>Pseudonocardiales</taxon>
        <taxon>Pseudonocardiaceae</taxon>
        <taxon>Kibdelosporangium</taxon>
    </lineage>
</organism>
<comment type="caution">
    <text evidence="2">The sequence shown here is derived from an EMBL/GenBank/DDBJ whole genome shotgun (WGS) entry which is preliminary data.</text>
</comment>
<dbReference type="Pfam" id="PF00106">
    <property type="entry name" value="adh_short"/>
    <property type="match status" value="1"/>
</dbReference>
<evidence type="ECO:0000313" key="3">
    <source>
        <dbReference type="Proteomes" id="UP001519332"/>
    </source>
</evidence>
<accession>A0ABS4TTH5</accession>
<name>A0ABS4TTH5_9PSEU</name>
<proteinExistence type="predicted"/>
<dbReference type="Gene3D" id="3.40.50.720">
    <property type="entry name" value="NAD(P)-binding Rossmann-like Domain"/>
    <property type="match status" value="1"/>
</dbReference>
<sequence length="259" mass="28076">MMAVVTGGSRGIGYAVAEELVRRECQVVVVARDRARGEQAVSALGPASLVVADLSTIAGIQSAADQILDQCPKIDVFVHNAGIWPTRLVRTPDGLEQAFAVNHLAPFLLNHLLEPRLRDSATRVVQVSAGLFVKGRYDPQRTPTGEDFHRMRTYCTTKLANLLTVPVFAERWRNTGVTIDAVHPGVIKTDLGDTGGLLGLLMKFVKRSWAPPASGAKPVVRLAFTTGNGRYFDQNALAEGPKDPVLAQRVWDQAVAYVP</sequence>
<keyword evidence="1" id="KW-0560">Oxidoreductase</keyword>
<dbReference type="PANTHER" id="PTHR43157">
    <property type="entry name" value="PHOSPHATIDYLINOSITOL-GLYCAN BIOSYNTHESIS CLASS F PROTEIN-RELATED"/>
    <property type="match status" value="1"/>
</dbReference>
<dbReference type="RefSeq" id="WP_209644708.1">
    <property type="nucleotide sequence ID" value="NZ_JAGINW010000001.1"/>
</dbReference>
<dbReference type="InterPro" id="IPR002347">
    <property type="entry name" value="SDR_fam"/>
</dbReference>
<protein>
    <submittedName>
        <fullName evidence="2">NAD(P)-dependent dehydrogenase (Short-subunit alcohol dehydrogenase family)</fullName>
    </submittedName>
</protein>
<dbReference type="Proteomes" id="UP001519332">
    <property type="component" value="Unassembled WGS sequence"/>
</dbReference>
<dbReference type="PANTHER" id="PTHR43157:SF31">
    <property type="entry name" value="PHOSPHATIDYLINOSITOL-GLYCAN BIOSYNTHESIS CLASS F PROTEIN"/>
    <property type="match status" value="1"/>
</dbReference>
<dbReference type="EMBL" id="JAGINW010000001">
    <property type="protein sequence ID" value="MBP2327706.1"/>
    <property type="molecule type" value="Genomic_DNA"/>
</dbReference>
<dbReference type="PRINTS" id="PR00081">
    <property type="entry name" value="GDHRDH"/>
</dbReference>
<reference evidence="2 3" key="1">
    <citation type="submission" date="2021-03" db="EMBL/GenBank/DDBJ databases">
        <title>Sequencing the genomes of 1000 actinobacteria strains.</title>
        <authorList>
            <person name="Klenk H.-P."/>
        </authorList>
    </citation>
    <scope>NUCLEOTIDE SEQUENCE [LARGE SCALE GENOMIC DNA]</scope>
    <source>
        <strain evidence="2 3">DSM 46670</strain>
    </source>
</reference>
<evidence type="ECO:0000256" key="1">
    <source>
        <dbReference type="ARBA" id="ARBA00023002"/>
    </source>
</evidence>
<dbReference type="SUPFAM" id="SSF51735">
    <property type="entry name" value="NAD(P)-binding Rossmann-fold domains"/>
    <property type="match status" value="1"/>
</dbReference>